<keyword evidence="9" id="KW-1185">Reference proteome</keyword>
<keyword evidence="4" id="KW-0233">DNA recombination</keyword>
<dbReference type="InterPro" id="IPR002104">
    <property type="entry name" value="Integrase_catalytic"/>
</dbReference>
<evidence type="ECO:0000259" key="7">
    <source>
        <dbReference type="PROSITE" id="PS51900"/>
    </source>
</evidence>
<dbReference type="InterPro" id="IPR004107">
    <property type="entry name" value="Integrase_SAM-like_N"/>
</dbReference>
<dbReference type="InterPro" id="IPR010998">
    <property type="entry name" value="Integrase_recombinase_N"/>
</dbReference>
<evidence type="ECO:0000256" key="4">
    <source>
        <dbReference type="ARBA" id="ARBA00023172"/>
    </source>
</evidence>
<comment type="similarity">
    <text evidence="1">Belongs to the 'phage' integrase family.</text>
</comment>
<evidence type="ECO:0000259" key="6">
    <source>
        <dbReference type="PROSITE" id="PS51898"/>
    </source>
</evidence>
<dbReference type="InterPro" id="IPR028259">
    <property type="entry name" value="AP2-like_int_N"/>
</dbReference>
<protein>
    <submittedName>
        <fullName evidence="8">Tyrosine-type recombinase/integrase</fullName>
    </submittedName>
</protein>
<dbReference type="Pfam" id="PF02899">
    <property type="entry name" value="Phage_int_SAM_1"/>
    <property type="match status" value="1"/>
</dbReference>
<dbReference type="Pfam" id="PF00589">
    <property type="entry name" value="Phage_integrase"/>
    <property type="match status" value="1"/>
</dbReference>
<evidence type="ECO:0000313" key="8">
    <source>
        <dbReference type="EMBL" id="MFC3510574.1"/>
    </source>
</evidence>
<dbReference type="Pfam" id="PF14657">
    <property type="entry name" value="Arm-DNA-bind_4"/>
    <property type="match status" value="1"/>
</dbReference>
<keyword evidence="3 5" id="KW-0238">DNA-binding</keyword>
<keyword evidence="2" id="KW-0229">DNA integration</keyword>
<reference evidence="9" key="1">
    <citation type="journal article" date="2019" name="Int. J. Syst. Evol. Microbiol.">
        <title>The Global Catalogue of Microorganisms (GCM) 10K type strain sequencing project: providing services to taxonomists for standard genome sequencing and annotation.</title>
        <authorList>
            <consortium name="The Broad Institute Genomics Platform"/>
            <consortium name="The Broad Institute Genome Sequencing Center for Infectious Disease"/>
            <person name="Wu L."/>
            <person name="Ma J."/>
        </authorList>
    </citation>
    <scope>NUCLEOTIDE SEQUENCE [LARGE SCALE GENOMIC DNA]</scope>
    <source>
        <strain evidence="9">CGMCC 4.7682</strain>
    </source>
</reference>
<name>A0ABV7QED0_9PSEU</name>
<dbReference type="InterPro" id="IPR011010">
    <property type="entry name" value="DNA_brk_join_enz"/>
</dbReference>
<proteinExistence type="inferred from homology"/>
<dbReference type="SUPFAM" id="SSF56349">
    <property type="entry name" value="DNA breaking-rejoining enzymes"/>
    <property type="match status" value="1"/>
</dbReference>
<evidence type="ECO:0000256" key="1">
    <source>
        <dbReference type="ARBA" id="ARBA00008857"/>
    </source>
</evidence>
<dbReference type="Gene3D" id="1.10.443.10">
    <property type="entry name" value="Intergrase catalytic core"/>
    <property type="match status" value="1"/>
</dbReference>
<organism evidence="8 9">
    <name type="scientific">Amycolatopsis halotolerans</name>
    <dbReference type="NCBI Taxonomy" id="330083"/>
    <lineage>
        <taxon>Bacteria</taxon>
        <taxon>Bacillati</taxon>
        <taxon>Actinomycetota</taxon>
        <taxon>Actinomycetes</taxon>
        <taxon>Pseudonocardiales</taxon>
        <taxon>Pseudonocardiaceae</taxon>
        <taxon>Amycolatopsis</taxon>
    </lineage>
</organism>
<dbReference type="PANTHER" id="PTHR30349:SF41">
    <property type="entry name" value="INTEGRASE_RECOMBINASE PROTEIN MJ0367-RELATED"/>
    <property type="match status" value="1"/>
</dbReference>
<dbReference type="InterPro" id="IPR044068">
    <property type="entry name" value="CB"/>
</dbReference>
<evidence type="ECO:0000256" key="3">
    <source>
        <dbReference type="ARBA" id="ARBA00023125"/>
    </source>
</evidence>
<evidence type="ECO:0000256" key="2">
    <source>
        <dbReference type="ARBA" id="ARBA00022908"/>
    </source>
</evidence>
<dbReference type="PROSITE" id="PS51898">
    <property type="entry name" value="TYR_RECOMBINASE"/>
    <property type="match status" value="1"/>
</dbReference>
<feature type="domain" description="Core-binding (CB)" evidence="7">
    <location>
        <begin position="70"/>
        <end position="161"/>
    </location>
</feature>
<dbReference type="PANTHER" id="PTHR30349">
    <property type="entry name" value="PHAGE INTEGRASE-RELATED"/>
    <property type="match status" value="1"/>
</dbReference>
<accession>A0ABV7QED0</accession>
<dbReference type="Gene3D" id="1.10.150.130">
    <property type="match status" value="1"/>
</dbReference>
<gene>
    <name evidence="8" type="ORF">ACFORO_10410</name>
</gene>
<dbReference type="RefSeq" id="WP_377868686.1">
    <property type="nucleotide sequence ID" value="NZ_JBHMAY010000007.1"/>
</dbReference>
<dbReference type="EMBL" id="JBHRWI010000015">
    <property type="protein sequence ID" value="MFC3510574.1"/>
    <property type="molecule type" value="Genomic_DNA"/>
</dbReference>
<sequence>MAAPPIKTITVGGKTRYRFVVDIGNDPKTGKRKQLTRTFDKKRGKGGAEEALAKILNEVNRGSFVAPAKVTVDEVIDLYLRSATRGKAKNTVENYKNALKPVRDQYGTKAWQIFSTTDVEDLVDWMSTSGRKRGGKPGTGLKPRSIQLMLSRLRAVGDFAVRQKLCEFNVAAPVKCPTQTGQKVKRKPWTPAEAKQFLAYMVGRRLEAVMQQALMGMGPAELCGVKWDEHVDLDPKGKDEFPTINAGENTRTIVWGDEGGVVEEKGGKTVNRDRKLPLPAPNVAALRRFKAQQAKERLAAGEAYEASGYMLVDELGRPFRTDQLRRAAYKLMNAAGVRRVRLYDARHACLTYLRMNGVPGPIVSAWAGHGDLTIADRVYTHPTTEDLRQASEKLTALLN</sequence>
<dbReference type="InterPro" id="IPR050090">
    <property type="entry name" value="Tyrosine_recombinase_XerCD"/>
</dbReference>
<evidence type="ECO:0000256" key="5">
    <source>
        <dbReference type="PROSITE-ProRule" id="PRU01248"/>
    </source>
</evidence>
<dbReference type="InterPro" id="IPR013762">
    <property type="entry name" value="Integrase-like_cat_sf"/>
</dbReference>
<evidence type="ECO:0000313" key="9">
    <source>
        <dbReference type="Proteomes" id="UP001595764"/>
    </source>
</evidence>
<dbReference type="PROSITE" id="PS51900">
    <property type="entry name" value="CB"/>
    <property type="match status" value="1"/>
</dbReference>
<comment type="caution">
    <text evidence="8">The sequence shown here is derived from an EMBL/GenBank/DDBJ whole genome shotgun (WGS) entry which is preliminary data.</text>
</comment>
<dbReference type="Proteomes" id="UP001595764">
    <property type="component" value="Unassembled WGS sequence"/>
</dbReference>
<feature type="domain" description="Tyr recombinase" evidence="6">
    <location>
        <begin position="184"/>
        <end position="392"/>
    </location>
</feature>